<keyword evidence="3" id="KW-1185">Reference proteome</keyword>
<evidence type="ECO:0000313" key="2">
    <source>
        <dbReference type="EMBL" id="MED6157718.1"/>
    </source>
</evidence>
<feature type="region of interest" description="Disordered" evidence="1">
    <location>
        <begin position="1"/>
        <end position="32"/>
    </location>
</feature>
<organism evidence="2 3">
    <name type="scientific">Stylosanthes scabra</name>
    <dbReference type="NCBI Taxonomy" id="79078"/>
    <lineage>
        <taxon>Eukaryota</taxon>
        <taxon>Viridiplantae</taxon>
        <taxon>Streptophyta</taxon>
        <taxon>Embryophyta</taxon>
        <taxon>Tracheophyta</taxon>
        <taxon>Spermatophyta</taxon>
        <taxon>Magnoliopsida</taxon>
        <taxon>eudicotyledons</taxon>
        <taxon>Gunneridae</taxon>
        <taxon>Pentapetalae</taxon>
        <taxon>rosids</taxon>
        <taxon>fabids</taxon>
        <taxon>Fabales</taxon>
        <taxon>Fabaceae</taxon>
        <taxon>Papilionoideae</taxon>
        <taxon>50 kb inversion clade</taxon>
        <taxon>dalbergioids sensu lato</taxon>
        <taxon>Dalbergieae</taxon>
        <taxon>Pterocarpus clade</taxon>
        <taxon>Stylosanthes</taxon>
    </lineage>
</organism>
<sequence>MRKEVEQNSAATMTGETAMQLEAKRSSKTEIRRQDCTVKLEADGSWTMRKDVGQSSVTTTTGDTAGDTEEFGGGVDPVTRLHGEATTQAQTRIWIGKEPNVEGDRSLKV</sequence>
<reference evidence="2 3" key="1">
    <citation type="journal article" date="2023" name="Plants (Basel)">
        <title>Bridging the Gap: Combining Genomics and Transcriptomics Approaches to Understand Stylosanthes scabra, an Orphan Legume from the Brazilian Caatinga.</title>
        <authorList>
            <person name="Ferreira-Neto J.R.C."/>
            <person name="da Silva M.D."/>
            <person name="Binneck E."/>
            <person name="de Melo N.F."/>
            <person name="da Silva R.H."/>
            <person name="de Melo A.L.T.M."/>
            <person name="Pandolfi V."/>
            <person name="Bustamante F.O."/>
            <person name="Brasileiro-Vidal A.C."/>
            <person name="Benko-Iseppon A.M."/>
        </authorList>
    </citation>
    <scope>NUCLEOTIDE SEQUENCE [LARGE SCALE GENOMIC DNA]</scope>
    <source>
        <tissue evidence="2">Leaves</tissue>
    </source>
</reference>
<feature type="compositionally biased region" description="Polar residues" evidence="1">
    <location>
        <begin position="7"/>
        <end position="17"/>
    </location>
</feature>
<evidence type="ECO:0000313" key="3">
    <source>
        <dbReference type="Proteomes" id="UP001341840"/>
    </source>
</evidence>
<evidence type="ECO:0000256" key="1">
    <source>
        <dbReference type="SAM" id="MobiDB-lite"/>
    </source>
</evidence>
<dbReference type="Proteomes" id="UP001341840">
    <property type="component" value="Unassembled WGS sequence"/>
</dbReference>
<gene>
    <name evidence="2" type="ORF">PIB30_025991</name>
</gene>
<feature type="compositionally biased region" description="Basic and acidic residues" evidence="1">
    <location>
        <begin position="22"/>
        <end position="32"/>
    </location>
</feature>
<feature type="region of interest" description="Disordered" evidence="1">
    <location>
        <begin position="51"/>
        <end position="109"/>
    </location>
</feature>
<proteinExistence type="predicted"/>
<name>A0ABU6UC79_9FABA</name>
<dbReference type="EMBL" id="JASCZI010120925">
    <property type="protein sequence ID" value="MED6157718.1"/>
    <property type="molecule type" value="Genomic_DNA"/>
</dbReference>
<protein>
    <submittedName>
        <fullName evidence="2">Uncharacterized protein</fullName>
    </submittedName>
</protein>
<comment type="caution">
    <text evidence="2">The sequence shown here is derived from an EMBL/GenBank/DDBJ whole genome shotgun (WGS) entry which is preliminary data.</text>
</comment>
<feature type="compositionally biased region" description="Basic and acidic residues" evidence="1">
    <location>
        <begin position="99"/>
        <end position="109"/>
    </location>
</feature>
<accession>A0ABU6UC79</accession>